<evidence type="ECO:0000256" key="1">
    <source>
        <dbReference type="ARBA" id="ARBA00006484"/>
    </source>
</evidence>
<gene>
    <name evidence="5" type="ORF">PSU4_35430</name>
</gene>
<dbReference type="PRINTS" id="PR00081">
    <property type="entry name" value="GDHRDH"/>
</dbReference>
<keyword evidence="2" id="KW-0560">Oxidoreductase</keyword>
<dbReference type="Pfam" id="PF00106">
    <property type="entry name" value="adh_short"/>
    <property type="match status" value="1"/>
</dbReference>
<dbReference type="Gene3D" id="3.40.50.720">
    <property type="entry name" value="NAD(P)-binding Rossmann-like Domain"/>
    <property type="match status" value="1"/>
</dbReference>
<dbReference type="FunFam" id="3.40.50.720:FF:000173">
    <property type="entry name" value="3-oxoacyl-[acyl-carrier protein] reductase"/>
    <property type="match status" value="1"/>
</dbReference>
<dbReference type="PROSITE" id="PS00061">
    <property type="entry name" value="ADH_SHORT"/>
    <property type="match status" value="1"/>
</dbReference>
<dbReference type="PRINTS" id="PR00080">
    <property type="entry name" value="SDRFAMILY"/>
</dbReference>
<accession>A0A511DIF7</accession>
<organism evidence="5 6">
    <name type="scientific">Pseudonocardia sulfidoxydans NBRC 16205</name>
    <dbReference type="NCBI Taxonomy" id="1223511"/>
    <lineage>
        <taxon>Bacteria</taxon>
        <taxon>Bacillati</taxon>
        <taxon>Actinomycetota</taxon>
        <taxon>Actinomycetes</taxon>
        <taxon>Pseudonocardiales</taxon>
        <taxon>Pseudonocardiaceae</taxon>
        <taxon>Pseudonocardia</taxon>
    </lineage>
</organism>
<evidence type="ECO:0000313" key="6">
    <source>
        <dbReference type="Proteomes" id="UP000321685"/>
    </source>
</evidence>
<dbReference type="InterPro" id="IPR002347">
    <property type="entry name" value="SDR_fam"/>
</dbReference>
<dbReference type="SMART" id="SM00822">
    <property type="entry name" value="PKS_KR"/>
    <property type="match status" value="1"/>
</dbReference>
<dbReference type="AlphaFoldDB" id="A0A511DIF7"/>
<sequence>MLTGRSVVVTGSGRGLGRAYAKAVAAAGAGVVVNDVDADAAAGVVAEIEADGGAAVAVVAPVGPTATADALVAAAVERFGRLDAMVTNAGLLRDRSVAKMSDDDWDAVIATHLRGTFTCARAAIARFREQGEGGRLVLVGSPAGQRASFGQTNYSAAKAGIVGMARTLAAETARHGITVNALVPVALTRMVATIPAFADAVAALERGEPVPEPLRAGGVGSAEDVAPLLVWLLSDAAAEVTGQALGVGGDNITVWTHPAVAAEASMPGGWTAEAIAKEFPAQLQPHLQAYAPERHS</sequence>
<feature type="domain" description="Ketoreductase" evidence="4">
    <location>
        <begin position="5"/>
        <end position="188"/>
    </location>
</feature>
<protein>
    <submittedName>
        <fullName evidence="5">Dehydrogenase</fullName>
    </submittedName>
</protein>
<dbReference type="Proteomes" id="UP000321685">
    <property type="component" value="Unassembled WGS sequence"/>
</dbReference>
<dbReference type="EMBL" id="BJVJ01000036">
    <property type="protein sequence ID" value="GEL24589.1"/>
    <property type="molecule type" value="Genomic_DNA"/>
</dbReference>
<evidence type="ECO:0000313" key="5">
    <source>
        <dbReference type="EMBL" id="GEL24589.1"/>
    </source>
</evidence>
<dbReference type="SUPFAM" id="SSF51735">
    <property type="entry name" value="NAD(P)-binding Rossmann-fold domains"/>
    <property type="match status" value="1"/>
</dbReference>
<comment type="caution">
    <text evidence="5">The sequence shown here is derived from an EMBL/GenBank/DDBJ whole genome shotgun (WGS) entry which is preliminary data.</text>
</comment>
<dbReference type="InterPro" id="IPR020904">
    <property type="entry name" value="Sc_DH/Rdtase_CS"/>
</dbReference>
<name>A0A511DIF7_9PSEU</name>
<dbReference type="RefSeq" id="WP_147109659.1">
    <property type="nucleotide sequence ID" value="NZ_BJVJ01000036.1"/>
</dbReference>
<evidence type="ECO:0000256" key="3">
    <source>
        <dbReference type="RuleBase" id="RU000363"/>
    </source>
</evidence>
<proteinExistence type="inferred from homology"/>
<evidence type="ECO:0000256" key="2">
    <source>
        <dbReference type="ARBA" id="ARBA00023002"/>
    </source>
</evidence>
<comment type="similarity">
    <text evidence="1 3">Belongs to the short-chain dehydrogenases/reductases (SDR) family.</text>
</comment>
<dbReference type="InterPro" id="IPR051687">
    <property type="entry name" value="Peroxisomal_Beta-Oxidation"/>
</dbReference>
<dbReference type="PANTHER" id="PTHR45024:SF2">
    <property type="entry name" value="SCP2 DOMAIN-CONTAINING PROTEIN"/>
    <property type="match status" value="1"/>
</dbReference>
<dbReference type="OrthoDB" id="9808187at2"/>
<dbReference type="GO" id="GO:0016491">
    <property type="term" value="F:oxidoreductase activity"/>
    <property type="evidence" value="ECO:0007669"/>
    <property type="project" value="UniProtKB-KW"/>
</dbReference>
<keyword evidence="6" id="KW-1185">Reference proteome</keyword>
<dbReference type="PANTHER" id="PTHR45024">
    <property type="entry name" value="DEHYDROGENASES, SHORT CHAIN"/>
    <property type="match status" value="1"/>
</dbReference>
<reference evidence="5 6" key="1">
    <citation type="submission" date="2019-07" db="EMBL/GenBank/DDBJ databases">
        <title>Whole genome shotgun sequence of Pseudonocardia sulfidoxydans NBRC 16205.</title>
        <authorList>
            <person name="Hosoyama A."/>
            <person name="Uohara A."/>
            <person name="Ohji S."/>
            <person name="Ichikawa N."/>
        </authorList>
    </citation>
    <scope>NUCLEOTIDE SEQUENCE [LARGE SCALE GENOMIC DNA]</scope>
    <source>
        <strain evidence="5 6">NBRC 16205</strain>
    </source>
</reference>
<dbReference type="InterPro" id="IPR057326">
    <property type="entry name" value="KR_dom"/>
</dbReference>
<dbReference type="InterPro" id="IPR036291">
    <property type="entry name" value="NAD(P)-bd_dom_sf"/>
</dbReference>
<evidence type="ECO:0000259" key="4">
    <source>
        <dbReference type="SMART" id="SM00822"/>
    </source>
</evidence>